<protein>
    <submittedName>
        <fullName evidence="2">Uncharacterized protein</fullName>
    </submittedName>
</protein>
<organism evidence="2 3">
    <name type="scientific">Aspergillus violaceofuscus (strain CBS 115571)</name>
    <dbReference type="NCBI Taxonomy" id="1450538"/>
    <lineage>
        <taxon>Eukaryota</taxon>
        <taxon>Fungi</taxon>
        <taxon>Dikarya</taxon>
        <taxon>Ascomycota</taxon>
        <taxon>Pezizomycotina</taxon>
        <taxon>Eurotiomycetes</taxon>
        <taxon>Eurotiomycetidae</taxon>
        <taxon>Eurotiales</taxon>
        <taxon>Aspergillaceae</taxon>
        <taxon>Aspergillus</taxon>
    </lineage>
</organism>
<feature type="compositionally biased region" description="Polar residues" evidence="1">
    <location>
        <begin position="27"/>
        <end position="36"/>
    </location>
</feature>
<dbReference type="EMBL" id="KZ825105">
    <property type="protein sequence ID" value="PYI23583.1"/>
    <property type="molecule type" value="Genomic_DNA"/>
</dbReference>
<name>A0A2V5HPR4_ASPV1</name>
<sequence>MDNQSPSYDYPAPQQQTRPQLLEDRAQQPSHKSTGNPLRPHFPGPATQPVPQPIQGTQSCASTATDFALCRGITRSYSPHLRSYKYPIPSAQPHRTRSRSPTPPTLDRRSPADPDIPNTTPPSLSRRKRLSSSL</sequence>
<feature type="compositionally biased region" description="Polar residues" evidence="1">
    <location>
        <begin position="1"/>
        <end position="19"/>
    </location>
</feature>
<gene>
    <name evidence="2" type="ORF">BO99DRAFT_409152</name>
</gene>
<accession>A0A2V5HPR4</accession>
<reference evidence="2 3" key="1">
    <citation type="submission" date="2018-02" db="EMBL/GenBank/DDBJ databases">
        <title>The genomes of Aspergillus section Nigri reveals drivers in fungal speciation.</title>
        <authorList>
            <consortium name="DOE Joint Genome Institute"/>
            <person name="Vesth T.C."/>
            <person name="Nybo J."/>
            <person name="Theobald S."/>
            <person name="Brandl J."/>
            <person name="Frisvad J.C."/>
            <person name="Nielsen K.F."/>
            <person name="Lyhne E.K."/>
            <person name="Kogle M.E."/>
            <person name="Kuo A."/>
            <person name="Riley R."/>
            <person name="Clum A."/>
            <person name="Nolan M."/>
            <person name="Lipzen A."/>
            <person name="Salamov A."/>
            <person name="Henrissat B."/>
            <person name="Wiebenga A."/>
            <person name="De vries R.P."/>
            <person name="Grigoriev I.V."/>
            <person name="Mortensen U.H."/>
            <person name="Andersen M.R."/>
            <person name="Baker S.E."/>
        </authorList>
    </citation>
    <scope>NUCLEOTIDE SEQUENCE [LARGE SCALE GENOMIC DNA]</scope>
    <source>
        <strain evidence="2 3">CBS 115571</strain>
    </source>
</reference>
<feature type="compositionally biased region" description="Pro residues" evidence="1">
    <location>
        <begin position="40"/>
        <end position="52"/>
    </location>
</feature>
<keyword evidence="3" id="KW-1185">Reference proteome</keyword>
<dbReference type="AlphaFoldDB" id="A0A2V5HPR4"/>
<feature type="region of interest" description="Disordered" evidence="1">
    <location>
        <begin position="1"/>
        <end position="61"/>
    </location>
</feature>
<feature type="compositionally biased region" description="Basic residues" evidence="1">
    <location>
        <begin position="125"/>
        <end position="134"/>
    </location>
</feature>
<proteinExistence type="predicted"/>
<dbReference type="Proteomes" id="UP000249829">
    <property type="component" value="Unassembled WGS sequence"/>
</dbReference>
<evidence type="ECO:0000313" key="3">
    <source>
        <dbReference type="Proteomes" id="UP000249829"/>
    </source>
</evidence>
<feature type="region of interest" description="Disordered" evidence="1">
    <location>
        <begin position="79"/>
        <end position="134"/>
    </location>
</feature>
<evidence type="ECO:0000313" key="2">
    <source>
        <dbReference type="EMBL" id="PYI23583.1"/>
    </source>
</evidence>
<evidence type="ECO:0000256" key="1">
    <source>
        <dbReference type="SAM" id="MobiDB-lite"/>
    </source>
</evidence>